<accession>A0ABR2IW38</accession>
<feature type="transmembrane region" description="Helical" evidence="2">
    <location>
        <begin position="110"/>
        <end position="134"/>
    </location>
</feature>
<comment type="caution">
    <text evidence="3">The sequence shown here is derived from an EMBL/GenBank/DDBJ whole genome shotgun (WGS) entry which is preliminary data.</text>
</comment>
<feature type="compositionally biased region" description="Polar residues" evidence="1">
    <location>
        <begin position="310"/>
        <end position="326"/>
    </location>
</feature>
<feature type="region of interest" description="Disordered" evidence="1">
    <location>
        <begin position="406"/>
        <end position="425"/>
    </location>
</feature>
<feature type="region of interest" description="Disordered" evidence="1">
    <location>
        <begin position="243"/>
        <end position="385"/>
    </location>
</feature>
<keyword evidence="2" id="KW-0812">Transmembrane</keyword>
<evidence type="ECO:0000313" key="4">
    <source>
        <dbReference type="Proteomes" id="UP001390339"/>
    </source>
</evidence>
<proteinExistence type="predicted"/>
<protein>
    <submittedName>
        <fullName evidence="3">Uncharacterized protein</fullName>
    </submittedName>
</protein>
<feature type="compositionally biased region" description="Low complexity" evidence="1">
    <location>
        <begin position="477"/>
        <end position="491"/>
    </location>
</feature>
<gene>
    <name evidence="3" type="ORF">PGQ11_007251</name>
</gene>
<keyword evidence="4" id="KW-1185">Reference proteome</keyword>
<evidence type="ECO:0000256" key="2">
    <source>
        <dbReference type="SAM" id="Phobius"/>
    </source>
</evidence>
<dbReference type="EMBL" id="JAPCWZ010000004">
    <property type="protein sequence ID" value="KAK8868673.1"/>
    <property type="molecule type" value="Genomic_DNA"/>
</dbReference>
<reference evidence="3 4" key="1">
    <citation type="journal article" date="2024" name="IMA Fungus">
        <title>Apiospora arundinis, a panoply of carbohydrate-active enzymes and secondary metabolites.</title>
        <authorList>
            <person name="Sorensen T."/>
            <person name="Petersen C."/>
            <person name="Muurmann A.T."/>
            <person name="Christiansen J.V."/>
            <person name="Brundto M.L."/>
            <person name="Overgaard C.K."/>
            <person name="Boysen A.T."/>
            <person name="Wollenberg R.D."/>
            <person name="Larsen T.O."/>
            <person name="Sorensen J.L."/>
            <person name="Nielsen K.L."/>
            <person name="Sondergaard T.E."/>
        </authorList>
    </citation>
    <scope>NUCLEOTIDE SEQUENCE [LARGE SCALE GENOMIC DNA]</scope>
    <source>
        <strain evidence="3 4">AAU 773</strain>
    </source>
</reference>
<dbReference type="Proteomes" id="UP001390339">
    <property type="component" value="Unassembled WGS sequence"/>
</dbReference>
<feature type="transmembrane region" description="Helical" evidence="2">
    <location>
        <begin position="84"/>
        <end position="104"/>
    </location>
</feature>
<evidence type="ECO:0000313" key="3">
    <source>
        <dbReference type="EMBL" id="KAK8868673.1"/>
    </source>
</evidence>
<organism evidence="3 4">
    <name type="scientific">Apiospora arundinis</name>
    <dbReference type="NCBI Taxonomy" id="335852"/>
    <lineage>
        <taxon>Eukaryota</taxon>
        <taxon>Fungi</taxon>
        <taxon>Dikarya</taxon>
        <taxon>Ascomycota</taxon>
        <taxon>Pezizomycotina</taxon>
        <taxon>Sordariomycetes</taxon>
        <taxon>Xylariomycetidae</taxon>
        <taxon>Amphisphaeriales</taxon>
        <taxon>Apiosporaceae</taxon>
        <taxon>Apiospora</taxon>
    </lineage>
</organism>
<name>A0ABR2IW38_9PEZI</name>
<keyword evidence="2" id="KW-1133">Transmembrane helix</keyword>
<evidence type="ECO:0000256" key="1">
    <source>
        <dbReference type="SAM" id="MobiDB-lite"/>
    </source>
</evidence>
<sequence length="638" mass="70355">MGFQQPYLYDMDARDSRFPVKEFDPKAITRQSWEVKPKKVKQDGPLVSFNRHPDAHGVPTARGPVRPMGATAKWWIKFTRKVQIGLRVLELIAGVGLLGMMILLTKVDPITSWVLRITPGVVAIFCVYAIYHLWQAPGARPPASSAAYQLFSAFLDLAVLPLYTFGGMAMVNHGKEWGNLIGNEELTGYFLPSAYYTLIASGGLHVVSLSISLWLGLMFRRIAHMPPDMNPLEDHLTARHKRNKSSIATSYMSEADKRLSTPLEDHRRSGAPYDNDLSRPPSIPFMHTRSNSRDSMASMKRDSYVDLPSRQYQIVPGNNSPRNSVGSAGDARRLSKPPGPSHRGSYTEIPLQDTGTNQASRPENDAFESQSDLNPADFNPSPTRPARFTEAWYASESLINRTQERARKMMQASKNPPQPASAYEPVKQRYNMADSDGEDSDQENAGNRMMRPDPMDVSDFEDDMAHGNSMHPNPLRSNPTPSMSSLSSSALGPPPKPPAHGNANNGSLPRTKTPYRAQRGSALTEVALNSRAVSGSLDITDQQQPAGLTVSSTWQGRNRDSSIQPEEGMFYAKAYGDLKAATPPIMVGNPRQVSSGNDYDLGAANGGKYRRNVSGKIAEEGRAGNNNRYSRYSILNDD</sequence>
<keyword evidence="2" id="KW-0472">Membrane</keyword>
<feature type="compositionally biased region" description="Polar residues" evidence="1">
    <location>
        <begin position="353"/>
        <end position="373"/>
    </location>
</feature>
<feature type="transmembrane region" description="Helical" evidence="2">
    <location>
        <begin position="146"/>
        <end position="165"/>
    </location>
</feature>
<feature type="region of interest" description="Disordered" evidence="1">
    <location>
        <begin position="432"/>
        <end position="514"/>
    </location>
</feature>
<feature type="transmembrane region" description="Helical" evidence="2">
    <location>
        <begin position="194"/>
        <end position="219"/>
    </location>
</feature>
<feature type="compositionally biased region" description="Basic and acidic residues" evidence="1">
    <location>
        <begin position="254"/>
        <end position="268"/>
    </location>
</feature>